<gene>
    <name evidence="4" type="ORF">GCM10022422_05560</name>
</gene>
<dbReference type="InterPro" id="IPR011250">
    <property type="entry name" value="OMP/PagP_B-barrel"/>
</dbReference>
<evidence type="ECO:0000259" key="3">
    <source>
        <dbReference type="Pfam" id="PF13505"/>
    </source>
</evidence>
<dbReference type="Proteomes" id="UP001501367">
    <property type="component" value="Unassembled WGS sequence"/>
</dbReference>
<name>A0ABP7EX73_9FLAO</name>
<sequence>MKKMLLILALAMVSYANAQKGTVLVGGNVGYTSENIDQQADERKSNSFTFSPKVGYQFHENWTVGAEFALATSKSTALDTESKYKNLRVGAFVRYTVPLNETFSVFADLGAGFQNRTNKNYQNNVLMSDSKADGFYTNLAPSLFINMKKGFGLNFSIGGIEYQTLSYDNDDTKYNSFSFNFGKTVNIGISKNF</sequence>
<reference evidence="5" key="1">
    <citation type="journal article" date="2019" name="Int. J. Syst. Evol. Microbiol.">
        <title>The Global Catalogue of Microorganisms (GCM) 10K type strain sequencing project: providing services to taxonomists for standard genome sequencing and annotation.</title>
        <authorList>
            <consortium name="The Broad Institute Genomics Platform"/>
            <consortium name="The Broad Institute Genome Sequencing Center for Infectious Disease"/>
            <person name="Wu L."/>
            <person name="Ma J."/>
        </authorList>
    </citation>
    <scope>NUCLEOTIDE SEQUENCE [LARGE SCALE GENOMIC DNA]</scope>
    <source>
        <strain evidence="5">JCM 17336</strain>
    </source>
</reference>
<dbReference type="Gene3D" id="2.40.160.20">
    <property type="match status" value="1"/>
</dbReference>
<organism evidence="4 5">
    <name type="scientific">Flavobacterium ginsengisoli</name>
    <dbReference type="NCBI Taxonomy" id="871694"/>
    <lineage>
        <taxon>Bacteria</taxon>
        <taxon>Pseudomonadati</taxon>
        <taxon>Bacteroidota</taxon>
        <taxon>Flavobacteriia</taxon>
        <taxon>Flavobacteriales</taxon>
        <taxon>Flavobacteriaceae</taxon>
        <taxon>Flavobacterium</taxon>
    </lineage>
</organism>
<evidence type="ECO:0000256" key="1">
    <source>
        <dbReference type="ARBA" id="ARBA00022729"/>
    </source>
</evidence>
<evidence type="ECO:0000313" key="5">
    <source>
        <dbReference type="Proteomes" id="UP001501367"/>
    </source>
</evidence>
<keyword evidence="1 2" id="KW-0732">Signal</keyword>
<evidence type="ECO:0000256" key="2">
    <source>
        <dbReference type="SAM" id="SignalP"/>
    </source>
</evidence>
<evidence type="ECO:0000313" key="4">
    <source>
        <dbReference type="EMBL" id="GAA3726872.1"/>
    </source>
</evidence>
<feature type="domain" description="Outer membrane protein beta-barrel" evidence="3">
    <location>
        <begin position="5"/>
        <end position="182"/>
    </location>
</feature>
<keyword evidence="5" id="KW-1185">Reference proteome</keyword>
<dbReference type="SUPFAM" id="SSF56925">
    <property type="entry name" value="OMPA-like"/>
    <property type="match status" value="1"/>
</dbReference>
<feature type="signal peptide" evidence="2">
    <location>
        <begin position="1"/>
        <end position="18"/>
    </location>
</feature>
<protein>
    <submittedName>
        <fullName evidence="4">Outer membrane beta-barrel protein</fullName>
    </submittedName>
</protein>
<dbReference type="InterPro" id="IPR027385">
    <property type="entry name" value="Beta-barrel_OMP"/>
</dbReference>
<dbReference type="EMBL" id="BAABDT010000001">
    <property type="protein sequence ID" value="GAA3726872.1"/>
    <property type="molecule type" value="Genomic_DNA"/>
</dbReference>
<proteinExistence type="predicted"/>
<feature type="chain" id="PRO_5046143742" evidence="2">
    <location>
        <begin position="19"/>
        <end position="193"/>
    </location>
</feature>
<dbReference type="RefSeq" id="WP_278019650.1">
    <property type="nucleotide sequence ID" value="NZ_BAABDT010000001.1"/>
</dbReference>
<accession>A0ABP7EX73</accession>
<dbReference type="Pfam" id="PF13505">
    <property type="entry name" value="OMP_b-brl"/>
    <property type="match status" value="1"/>
</dbReference>
<comment type="caution">
    <text evidence="4">The sequence shown here is derived from an EMBL/GenBank/DDBJ whole genome shotgun (WGS) entry which is preliminary data.</text>
</comment>